<name>A0ABP7ETE5_9SPHN</name>
<accession>A0ABP7ETE5</accession>
<reference evidence="2" key="1">
    <citation type="journal article" date="2019" name="Int. J. Syst. Evol. Microbiol.">
        <title>The Global Catalogue of Microorganisms (GCM) 10K type strain sequencing project: providing services to taxonomists for standard genome sequencing and annotation.</title>
        <authorList>
            <consortium name="The Broad Institute Genomics Platform"/>
            <consortium name="The Broad Institute Genome Sequencing Center for Infectious Disease"/>
            <person name="Wu L."/>
            <person name="Ma J."/>
        </authorList>
    </citation>
    <scope>NUCLEOTIDE SEQUENCE [LARGE SCALE GENOMIC DNA]</scope>
    <source>
        <strain evidence="2">JCM 17498</strain>
    </source>
</reference>
<proteinExistence type="predicted"/>
<comment type="caution">
    <text evidence="1">The sequence shown here is derived from an EMBL/GenBank/DDBJ whole genome shotgun (WGS) entry which is preliminary data.</text>
</comment>
<evidence type="ECO:0000313" key="1">
    <source>
        <dbReference type="EMBL" id="GAA3721753.1"/>
    </source>
</evidence>
<organism evidence="1 2">
    <name type="scientific">Sphingomonas cynarae</name>
    <dbReference type="NCBI Taxonomy" id="930197"/>
    <lineage>
        <taxon>Bacteria</taxon>
        <taxon>Pseudomonadati</taxon>
        <taxon>Pseudomonadota</taxon>
        <taxon>Alphaproteobacteria</taxon>
        <taxon>Sphingomonadales</taxon>
        <taxon>Sphingomonadaceae</taxon>
        <taxon>Sphingomonas</taxon>
    </lineage>
</organism>
<protein>
    <submittedName>
        <fullName evidence="1">Uncharacterized protein</fullName>
    </submittedName>
</protein>
<dbReference type="RefSeq" id="WP_344694439.1">
    <property type="nucleotide sequence ID" value="NZ_BAABBF010000010.1"/>
</dbReference>
<keyword evidence="2" id="KW-1185">Reference proteome</keyword>
<evidence type="ECO:0000313" key="2">
    <source>
        <dbReference type="Proteomes" id="UP001500523"/>
    </source>
</evidence>
<dbReference type="EMBL" id="BAABBF010000010">
    <property type="protein sequence ID" value="GAA3721753.1"/>
    <property type="molecule type" value="Genomic_DNA"/>
</dbReference>
<sequence>MLGEVIEKAAELADSGEPTVERALVQYDQAEGPMGSRARQIWVSVAFLFGRQDRLLKRPAE</sequence>
<gene>
    <name evidence="1" type="ORF">GCM10022268_32450</name>
</gene>
<dbReference type="Proteomes" id="UP001500523">
    <property type="component" value="Unassembled WGS sequence"/>
</dbReference>